<reference evidence="2" key="1">
    <citation type="journal article" date="2019" name="Int. J. Syst. Evol. Microbiol.">
        <title>The Global Catalogue of Microorganisms (GCM) 10K type strain sequencing project: providing services to taxonomists for standard genome sequencing and annotation.</title>
        <authorList>
            <consortium name="The Broad Institute Genomics Platform"/>
            <consortium name="The Broad Institute Genome Sequencing Center for Infectious Disease"/>
            <person name="Wu L."/>
            <person name="Ma J."/>
        </authorList>
    </citation>
    <scope>NUCLEOTIDE SEQUENCE [LARGE SCALE GENOMIC DNA]</scope>
    <source>
        <strain evidence="2">CCUG 58728</strain>
    </source>
</reference>
<proteinExistence type="predicted"/>
<dbReference type="RefSeq" id="WP_380432669.1">
    <property type="nucleotide sequence ID" value="NZ_JBHSAC010000080.1"/>
</dbReference>
<comment type="caution">
    <text evidence="1">The sequence shown here is derived from an EMBL/GenBank/DDBJ whole genome shotgun (WGS) entry which is preliminary data.</text>
</comment>
<name>A0ABV8D367_9STRE</name>
<evidence type="ECO:0000313" key="1">
    <source>
        <dbReference type="EMBL" id="MFC3932921.1"/>
    </source>
</evidence>
<dbReference type="Proteomes" id="UP001595901">
    <property type="component" value="Unassembled WGS sequence"/>
</dbReference>
<accession>A0ABV8D367</accession>
<protein>
    <submittedName>
        <fullName evidence="1">Uncharacterized protein</fullName>
    </submittedName>
</protein>
<organism evidence="1 2">
    <name type="scientific">Streptococcus dentapri</name>
    <dbReference type="NCBI Taxonomy" id="573564"/>
    <lineage>
        <taxon>Bacteria</taxon>
        <taxon>Bacillati</taxon>
        <taxon>Bacillota</taxon>
        <taxon>Bacilli</taxon>
        <taxon>Lactobacillales</taxon>
        <taxon>Streptococcaceae</taxon>
        <taxon>Streptococcus</taxon>
    </lineage>
</organism>
<evidence type="ECO:0000313" key="2">
    <source>
        <dbReference type="Proteomes" id="UP001595901"/>
    </source>
</evidence>
<keyword evidence="2" id="KW-1185">Reference proteome</keyword>
<dbReference type="EMBL" id="JBHSAC010000080">
    <property type="protein sequence ID" value="MFC3932921.1"/>
    <property type="molecule type" value="Genomic_DNA"/>
</dbReference>
<sequence>MLSRMGKIIKKLNKVSLDIEFYTNFCNLLIISNDLKYFYHKDLENTSVGNLLNNISYTLVQRIDVDSLLKFYPMYVKEHIHFFIYARKFGLDIQILDNYFSSDIIRKNEWETHQYDYLVNQINFMKGLSLYKLDTTQVNMFQNHDMTIENLLNDGIIDASLSNYLVMTSMDEGFKNENLVFSEIKQLLLEDAKDV</sequence>
<gene>
    <name evidence="1" type="ORF">ACFOSE_09190</name>
</gene>